<dbReference type="WBParaSite" id="PSU_v2.g4052.t1">
    <property type="protein sequence ID" value="PSU_v2.g4052.t1"/>
    <property type="gene ID" value="PSU_v2.g4052"/>
</dbReference>
<evidence type="ECO:0000313" key="6">
    <source>
        <dbReference type="WBParaSite" id="PSU_v2.g4052.t1"/>
    </source>
</evidence>
<feature type="domain" description="RING-type" evidence="4">
    <location>
        <begin position="14"/>
        <end position="53"/>
    </location>
</feature>
<evidence type="ECO:0000256" key="1">
    <source>
        <dbReference type="ARBA" id="ARBA00022771"/>
    </source>
</evidence>
<keyword evidence="1 3" id="KW-0863">Zinc-finger</keyword>
<dbReference type="InterPro" id="IPR001841">
    <property type="entry name" value="Znf_RING"/>
</dbReference>
<dbReference type="AlphaFoldDB" id="A0A914Z1A6"/>
<evidence type="ECO:0000259" key="4">
    <source>
        <dbReference type="PROSITE" id="PS50089"/>
    </source>
</evidence>
<dbReference type="Pfam" id="PF13639">
    <property type="entry name" value="zf-RING_2"/>
    <property type="match status" value="1"/>
</dbReference>
<keyword evidence="2" id="KW-0862">Zinc</keyword>
<evidence type="ECO:0000256" key="3">
    <source>
        <dbReference type="PROSITE-ProRule" id="PRU00175"/>
    </source>
</evidence>
<evidence type="ECO:0000256" key="2">
    <source>
        <dbReference type="ARBA" id="ARBA00022833"/>
    </source>
</evidence>
<name>A0A914Z1A6_9BILA</name>
<dbReference type="GO" id="GO:0008270">
    <property type="term" value="F:zinc ion binding"/>
    <property type="evidence" value="ECO:0007669"/>
    <property type="project" value="UniProtKB-KW"/>
</dbReference>
<dbReference type="InterPro" id="IPR013083">
    <property type="entry name" value="Znf_RING/FYVE/PHD"/>
</dbReference>
<reference evidence="6" key="1">
    <citation type="submission" date="2022-11" db="UniProtKB">
        <authorList>
            <consortium name="WormBaseParasite"/>
        </authorList>
    </citation>
    <scope>IDENTIFICATION</scope>
</reference>
<dbReference type="Gene3D" id="3.30.40.10">
    <property type="entry name" value="Zinc/RING finger domain, C3HC4 (zinc finger)"/>
    <property type="match status" value="1"/>
</dbReference>
<dbReference type="Proteomes" id="UP000887577">
    <property type="component" value="Unplaced"/>
</dbReference>
<accession>A0A914Z1A6</accession>
<dbReference type="PROSITE" id="PS50089">
    <property type="entry name" value="ZF_RING_2"/>
    <property type="match status" value="1"/>
</dbReference>
<keyword evidence="5" id="KW-1185">Reference proteome</keyword>
<protein>
    <submittedName>
        <fullName evidence="6">RING-type domain-containing protein</fullName>
    </submittedName>
</protein>
<proteinExistence type="predicted"/>
<keyword evidence="1 3" id="KW-0479">Metal-binding</keyword>
<dbReference type="SUPFAM" id="SSF57850">
    <property type="entry name" value="RING/U-box"/>
    <property type="match status" value="1"/>
</dbReference>
<sequence>MKTTTIPKLPFDQCLICYSSIKPSDSFITCSHRFHLRCIKEWCQCNAKCPECQEDLLHLYIETPEDCELFYLTRIRVHFSRKRLCRLTNPQLKKDIAEFIDRSKDANLPARVRLQEIIIAKHMIKFLKTKKKTLGCCKTNHLLEITNREIIEIRKSLQAEYEAIMEKETSIIA</sequence>
<evidence type="ECO:0000313" key="5">
    <source>
        <dbReference type="Proteomes" id="UP000887577"/>
    </source>
</evidence>
<organism evidence="5 6">
    <name type="scientific">Panagrolaimus superbus</name>
    <dbReference type="NCBI Taxonomy" id="310955"/>
    <lineage>
        <taxon>Eukaryota</taxon>
        <taxon>Metazoa</taxon>
        <taxon>Ecdysozoa</taxon>
        <taxon>Nematoda</taxon>
        <taxon>Chromadorea</taxon>
        <taxon>Rhabditida</taxon>
        <taxon>Tylenchina</taxon>
        <taxon>Panagrolaimomorpha</taxon>
        <taxon>Panagrolaimoidea</taxon>
        <taxon>Panagrolaimidae</taxon>
        <taxon>Panagrolaimus</taxon>
    </lineage>
</organism>